<dbReference type="RefSeq" id="WP_249313476.1">
    <property type="nucleotide sequence ID" value="NZ_JACRSU010000004.1"/>
</dbReference>
<dbReference type="InterPro" id="IPR050519">
    <property type="entry name" value="Glycosyltransf_28_UgtP"/>
</dbReference>
<evidence type="ECO:0000313" key="6">
    <source>
        <dbReference type="EMBL" id="MBC8541441.1"/>
    </source>
</evidence>
<accession>A0A926DN77</accession>
<reference evidence="6" key="1">
    <citation type="submission" date="2020-08" db="EMBL/GenBank/DDBJ databases">
        <title>Genome public.</title>
        <authorList>
            <person name="Liu C."/>
            <person name="Sun Q."/>
        </authorList>
    </citation>
    <scope>NUCLEOTIDE SEQUENCE</scope>
    <source>
        <strain evidence="6">H8</strain>
    </source>
</reference>
<evidence type="ECO:0000256" key="3">
    <source>
        <dbReference type="ARBA" id="ARBA00022679"/>
    </source>
</evidence>
<dbReference type="Gene3D" id="3.40.50.2000">
    <property type="entry name" value="Glycogen Phosphorylase B"/>
    <property type="match status" value="1"/>
</dbReference>
<feature type="domain" description="Glycosyl transferase family 1" evidence="4">
    <location>
        <begin position="194"/>
        <end position="350"/>
    </location>
</feature>
<dbReference type="Pfam" id="PF00534">
    <property type="entry name" value="Glycos_transf_1"/>
    <property type="match status" value="1"/>
</dbReference>
<dbReference type="GO" id="GO:0016758">
    <property type="term" value="F:hexosyltransferase activity"/>
    <property type="evidence" value="ECO:0007669"/>
    <property type="project" value="InterPro"/>
</dbReference>
<dbReference type="AlphaFoldDB" id="A0A926DN77"/>
<comment type="caution">
    <text evidence="6">The sequence shown here is derived from an EMBL/GenBank/DDBJ whole genome shotgun (WGS) entry which is preliminary data.</text>
</comment>
<dbReference type="GO" id="GO:0009247">
    <property type="term" value="P:glycolipid biosynthetic process"/>
    <property type="evidence" value="ECO:0007669"/>
    <property type="project" value="InterPro"/>
</dbReference>
<evidence type="ECO:0000256" key="1">
    <source>
        <dbReference type="ARBA" id="ARBA00006962"/>
    </source>
</evidence>
<dbReference type="InterPro" id="IPR009695">
    <property type="entry name" value="Diacylglyc_glucosyltr_N"/>
</dbReference>
<evidence type="ECO:0000256" key="2">
    <source>
        <dbReference type="ARBA" id="ARBA00022676"/>
    </source>
</evidence>
<name>A0A926DN77_9FIRM</name>
<dbReference type="EMBL" id="JACRSU010000004">
    <property type="protein sequence ID" value="MBC8541441.1"/>
    <property type="molecule type" value="Genomic_DNA"/>
</dbReference>
<organism evidence="6 7">
    <name type="scientific">Congzhengia minquanensis</name>
    <dbReference type="NCBI Taxonomy" id="2763657"/>
    <lineage>
        <taxon>Bacteria</taxon>
        <taxon>Bacillati</taxon>
        <taxon>Bacillota</taxon>
        <taxon>Clostridia</taxon>
        <taxon>Eubacteriales</taxon>
        <taxon>Oscillospiraceae</taxon>
        <taxon>Congzhengia</taxon>
    </lineage>
</organism>
<dbReference type="PANTHER" id="PTHR43025">
    <property type="entry name" value="MONOGALACTOSYLDIACYLGLYCEROL SYNTHASE"/>
    <property type="match status" value="1"/>
</dbReference>
<gene>
    <name evidence="6" type="ORF">H8698_10685</name>
</gene>
<dbReference type="SUPFAM" id="SSF53756">
    <property type="entry name" value="UDP-Glycosyltransferase/glycogen phosphorylase"/>
    <property type="match status" value="1"/>
</dbReference>
<keyword evidence="2" id="KW-0328">Glycosyltransferase</keyword>
<protein>
    <submittedName>
        <fullName evidence="6">Glycosyltransferase</fullName>
    </submittedName>
</protein>
<keyword evidence="7" id="KW-1185">Reference proteome</keyword>
<keyword evidence="3" id="KW-0808">Transferase</keyword>
<comment type="similarity">
    <text evidence="1">Belongs to the glycosyltransferase 28 family.</text>
</comment>
<proteinExistence type="inferred from homology"/>
<evidence type="ECO:0000259" key="5">
    <source>
        <dbReference type="Pfam" id="PF06925"/>
    </source>
</evidence>
<dbReference type="GO" id="GO:0016020">
    <property type="term" value="C:membrane"/>
    <property type="evidence" value="ECO:0007669"/>
    <property type="project" value="GOC"/>
</dbReference>
<feature type="domain" description="Diacylglycerol glucosyltransferase N-terminal" evidence="5">
    <location>
        <begin position="14"/>
        <end position="182"/>
    </location>
</feature>
<dbReference type="Pfam" id="PF06925">
    <property type="entry name" value="MGDG_synth"/>
    <property type="match status" value="1"/>
</dbReference>
<dbReference type="Proteomes" id="UP000611762">
    <property type="component" value="Unassembled WGS sequence"/>
</dbReference>
<sequence length="374" mass="41652">MKILFLSVPTGGGHHQAAKAMESYFAGRNDVECRMLDIAENVNSTLAEAVSKGYILSTTITPKIYGSLYDLLDMRTSPQGEVSKTIKFLSTAFRKKLYAYIEAFRPDVIVSTHLFATITINRIATHHPITAKLISIVTDFTIHPMWEQAKSDYYITASELLSYQAIKKWGAVENVLPLGIPISPKFSKKVPPAEARKALGIADKFTVLVMMGSMGYGTHTLDMLKKLDSLEEDFQILVVCGSNDKLKAKVDKMKRRKDILTYGFVNNVDVLMDACNCIITKPGGLSTSEALAKRLPILMLDPIPGQENRNKEFMLNNGIALNLSETFGADEAVYQLIHYPFKAMRLSENTQHFAKPHAARDLGEFMLEICSSEE</sequence>
<dbReference type="InterPro" id="IPR001296">
    <property type="entry name" value="Glyco_trans_1"/>
</dbReference>
<evidence type="ECO:0000259" key="4">
    <source>
        <dbReference type="Pfam" id="PF00534"/>
    </source>
</evidence>
<dbReference type="PANTHER" id="PTHR43025:SF3">
    <property type="entry name" value="MONOGALACTOSYLDIACYLGLYCEROL SYNTHASE 1, CHLOROPLASTIC"/>
    <property type="match status" value="1"/>
</dbReference>
<evidence type="ECO:0000313" key="7">
    <source>
        <dbReference type="Proteomes" id="UP000611762"/>
    </source>
</evidence>